<proteinExistence type="predicted"/>
<organism evidence="1 2">
    <name type="scientific">Pseudomonas amygdali pv. mori str. 301020</name>
    <dbReference type="NCBI Taxonomy" id="629261"/>
    <lineage>
        <taxon>Bacteria</taxon>
        <taxon>Pseudomonadati</taxon>
        <taxon>Pseudomonadota</taxon>
        <taxon>Gammaproteobacteria</taxon>
        <taxon>Pseudomonadales</taxon>
        <taxon>Pseudomonadaceae</taxon>
        <taxon>Pseudomonas</taxon>
        <taxon>Pseudomonas amygdali</taxon>
    </lineage>
</organism>
<name>A0A656GMG9_PSEA0</name>
<comment type="caution">
    <text evidence="1">The sequence shown here is derived from an EMBL/GenBank/DDBJ whole genome shotgun (WGS) entry which is preliminary data.</text>
</comment>
<gene>
    <name evidence="1" type="ORF">PSYMO_38318</name>
</gene>
<feature type="non-terminal residue" evidence="1">
    <location>
        <position position="1"/>
    </location>
</feature>
<dbReference type="Proteomes" id="UP000003465">
    <property type="component" value="Unassembled WGS sequence"/>
</dbReference>
<feature type="non-terminal residue" evidence="1">
    <location>
        <position position="33"/>
    </location>
</feature>
<dbReference type="EMBL" id="AEAG01003228">
    <property type="protein sequence ID" value="EGH27033.1"/>
    <property type="molecule type" value="Genomic_DNA"/>
</dbReference>
<dbReference type="AlphaFoldDB" id="A0A656GMG9"/>
<evidence type="ECO:0000313" key="1">
    <source>
        <dbReference type="EMBL" id="EGH27033.1"/>
    </source>
</evidence>
<evidence type="ECO:0000313" key="2">
    <source>
        <dbReference type="Proteomes" id="UP000003465"/>
    </source>
</evidence>
<accession>A0A656GMG9</accession>
<sequence>SFGYILTLMEIPMKMLTDFLYLLHCLRPLSWSL</sequence>
<protein>
    <submittedName>
        <fullName evidence="1">Uncharacterized protein</fullName>
    </submittedName>
</protein>
<reference evidence="1 2" key="1">
    <citation type="journal article" date="2011" name="PLoS Pathog.">
        <title>Dynamic evolution of pathogenicity revealed by sequencing and comparative genomics of 19 Pseudomonas syringae isolates.</title>
        <authorList>
            <person name="Baltrus D.A."/>
            <person name="Nishimura M.T."/>
            <person name="Romanchuk A."/>
            <person name="Chang J.H."/>
            <person name="Mukhtar M.S."/>
            <person name="Cherkis K."/>
            <person name="Roach J."/>
            <person name="Grant S.R."/>
            <person name="Jones C.D."/>
            <person name="Dangl J.L."/>
        </authorList>
    </citation>
    <scope>NUCLEOTIDE SEQUENCE [LARGE SCALE GENOMIC DNA]</scope>
    <source>
        <strain evidence="1 2">301020</strain>
    </source>
</reference>